<sequence>MKFASVASGLLLLSVIQFVAGDRAEVNVVVLAGQRNAASRKAGFGLIKQLVVVDESCDLDCPAGSSNDGGCSAKRGNLTPPLADQCSSFAKYNKPHNQLSASKHPGLLVTHCGVSSPSSAGQVSVVKTEAPTMAAPAGAFSPASTAGPAAGPSSGRIFDGLDEASQNALEGIQANGAGQASSPTSANPPGLDAASVDSLNRLRDGTSDAPAPSVTAQEGPSVTPDAPPAPGSSSSSITNSGPSTPSSGSSSHGKTDAIIVLAVFLGVALLAVLGLWICCARRR</sequence>
<gene>
    <name evidence="4" type="ORF">WJX74_003927</name>
</gene>
<feature type="chain" id="PRO_5043777438" evidence="3">
    <location>
        <begin position="22"/>
        <end position="283"/>
    </location>
</feature>
<evidence type="ECO:0000256" key="2">
    <source>
        <dbReference type="SAM" id="Phobius"/>
    </source>
</evidence>
<reference evidence="4 5" key="1">
    <citation type="journal article" date="2024" name="Nat. Commun.">
        <title>Phylogenomics reveals the evolutionary origins of lichenization in chlorophyte algae.</title>
        <authorList>
            <person name="Puginier C."/>
            <person name="Libourel C."/>
            <person name="Otte J."/>
            <person name="Skaloud P."/>
            <person name="Haon M."/>
            <person name="Grisel S."/>
            <person name="Petersen M."/>
            <person name="Berrin J.G."/>
            <person name="Delaux P.M."/>
            <person name="Dal Grande F."/>
            <person name="Keller J."/>
        </authorList>
    </citation>
    <scope>NUCLEOTIDE SEQUENCE [LARGE SCALE GENOMIC DNA]</scope>
    <source>
        <strain evidence="4 5">SAG 2145</strain>
    </source>
</reference>
<feature type="region of interest" description="Disordered" evidence="1">
    <location>
        <begin position="137"/>
        <end position="159"/>
    </location>
</feature>
<evidence type="ECO:0000313" key="5">
    <source>
        <dbReference type="Proteomes" id="UP001438707"/>
    </source>
</evidence>
<evidence type="ECO:0000256" key="3">
    <source>
        <dbReference type="SAM" id="SignalP"/>
    </source>
</evidence>
<evidence type="ECO:0000256" key="1">
    <source>
        <dbReference type="SAM" id="MobiDB-lite"/>
    </source>
</evidence>
<feature type="compositionally biased region" description="Low complexity" evidence="1">
    <location>
        <begin position="231"/>
        <end position="252"/>
    </location>
</feature>
<evidence type="ECO:0000313" key="4">
    <source>
        <dbReference type="EMBL" id="KAK9836590.1"/>
    </source>
</evidence>
<accession>A0AAW1RSE7</accession>
<feature type="compositionally biased region" description="Low complexity" evidence="1">
    <location>
        <begin position="137"/>
        <end position="155"/>
    </location>
</feature>
<keyword evidence="2" id="KW-1133">Transmembrane helix</keyword>
<dbReference type="EMBL" id="JALJOS010000007">
    <property type="protein sequence ID" value="KAK9836590.1"/>
    <property type="molecule type" value="Genomic_DNA"/>
</dbReference>
<feature type="signal peptide" evidence="3">
    <location>
        <begin position="1"/>
        <end position="21"/>
    </location>
</feature>
<keyword evidence="5" id="KW-1185">Reference proteome</keyword>
<organism evidence="4 5">
    <name type="scientific">Apatococcus lobatus</name>
    <dbReference type="NCBI Taxonomy" id="904363"/>
    <lineage>
        <taxon>Eukaryota</taxon>
        <taxon>Viridiplantae</taxon>
        <taxon>Chlorophyta</taxon>
        <taxon>core chlorophytes</taxon>
        <taxon>Trebouxiophyceae</taxon>
        <taxon>Chlorellales</taxon>
        <taxon>Chlorellaceae</taxon>
        <taxon>Apatococcus</taxon>
    </lineage>
</organism>
<comment type="caution">
    <text evidence="4">The sequence shown here is derived from an EMBL/GenBank/DDBJ whole genome shotgun (WGS) entry which is preliminary data.</text>
</comment>
<dbReference type="AlphaFoldDB" id="A0AAW1RSE7"/>
<keyword evidence="2" id="KW-0812">Transmembrane</keyword>
<protein>
    <submittedName>
        <fullName evidence="4">Uncharacterized protein</fullName>
    </submittedName>
</protein>
<feature type="region of interest" description="Disordered" evidence="1">
    <location>
        <begin position="174"/>
        <end position="252"/>
    </location>
</feature>
<dbReference type="Proteomes" id="UP001438707">
    <property type="component" value="Unassembled WGS sequence"/>
</dbReference>
<keyword evidence="2" id="KW-0472">Membrane</keyword>
<proteinExistence type="predicted"/>
<feature type="transmembrane region" description="Helical" evidence="2">
    <location>
        <begin position="257"/>
        <end position="279"/>
    </location>
</feature>
<name>A0AAW1RSE7_9CHLO</name>
<keyword evidence="3" id="KW-0732">Signal</keyword>
<feature type="compositionally biased region" description="Polar residues" evidence="1">
    <location>
        <begin position="176"/>
        <end position="187"/>
    </location>
</feature>